<organism evidence="14 15">
    <name type="scientific">Salinivibrio costicola</name>
    <name type="common">Vibrio costicola</name>
    <dbReference type="NCBI Taxonomy" id="51367"/>
    <lineage>
        <taxon>Bacteria</taxon>
        <taxon>Pseudomonadati</taxon>
        <taxon>Pseudomonadota</taxon>
        <taxon>Gammaproteobacteria</taxon>
        <taxon>Vibrionales</taxon>
        <taxon>Vibrionaceae</taxon>
        <taxon>Salinivibrio</taxon>
    </lineage>
</organism>
<sequence>MASDSKSLIWPPILTLLLTIGFALWSMTWQAGVFAMLVFALMGGQLLHLSKKRASIDMEEGADMVEKDAPEQLLRRIHHILSIELVPIREQLARQREVIDESVESLNGSFFSMQSACQEQVATATSMANELLHNEESEYSLTKVLPETERAIDAYIDIMVKVSDKSVSSIYTIEEMSSKLNEVFELLDDVQAMSDQTNLLALNAAIEAARAGENGRSFAVVAQEVRSLAIKATDLNTEIHKHIDLAQESVDKTKDTVGEIASLDMTESIRSKEYIDSLLEGVKSVNDQVGQEIERVSMLGEQVQQEIGSCIKNLQFADIITQQGGHILDNLHILEELNALIIETMSEKDIDWHALNEKVNAIEEKAGSAKRAPAKQQSLDEGEIELF</sequence>
<dbReference type="Pfam" id="PF00015">
    <property type="entry name" value="MCPsignal"/>
    <property type="match status" value="1"/>
</dbReference>
<keyword evidence="5 12" id="KW-0812">Transmembrane</keyword>
<evidence type="ECO:0000313" key="14">
    <source>
        <dbReference type="EMBL" id="QIR05366.1"/>
    </source>
</evidence>
<protein>
    <submittedName>
        <fullName evidence="14">Methyl-accepting chemotaxis protein</fullName>
    </submittedName>
</protein>
<dbReference type="EMBL" id="CP050266">
    <property type="protein sequence ID" value="QIR05366.1"/>
    <property type="molecule type" value="Genomic_DNA"/>
</dbReference>
<dbReference type="PROSITE" id="PS50111">
    <property type="entry name" value="CHEMOTAXIS_TRANSDUC_2"/>
    <property type="match status" value="1"/>
</dbReference>
<comment type="subcellular location">
    <subcellularLocation>
        <location evidence="1">Cell membrane</location>
        <topology evidence="1">Multi-pass membrane protein</topology>
    </subcellularLocation>
</comment>
<feature type="transmembrane region" description="Helical" evidence="12">
    <location>
        <begin position="7"/>
        <end position="25"/>
    </location>
</feature>
<keyword evidence="3" id="KW-0488">Methylation</keyword>
<reference evidence="14 15" key="1">
    <citation type="submission" date="2020-03" db="EMBL/GenBank/DDBJ databases">
        <title>Genome mining reveals the biosynthetic pathways of PHA and ectoines of the halophilic strain Salinivibrio costicola M318 isolated from fermented shrimp paste.</title>
        <authorList>
            <person name="Doan T.V."/>
            <person name="Tran L.T."/>
            <person name="Trieu T.A."/>
            <person name="Nguyen Q.V."/>
            <person name="Quach T.N."/>
            <person name="Phi T.Q."/>
            <person name="Kumar S."/>
        </authorList>
    </citation>
    <scope>NUCLEOTIDE SEQUENCE [LARGE SCALE GENOMIC DNA]</scope>
    <source>
        <strain evidence="14 15">M318</strain>
    </source>
</reference>
<dbReference type="SUPFAM" id="SSF58104">
    <property type="entry name" value="Methyl-accepting chemotaxis protein (MCP) signaling domain"/>
    <property type="match status" value="1"/>
</dbReference>
<keyword evidence="7 12" id="KW-0472">Membrane</keyword>
<proteinExistence type="inferred from homology"/>
<comment type="similarity">
    <text evidence="9">Belongs to the methyl-accepting chemotaxis (MCP) protein family.</text>
</comment>
<evidence type="ECO:0000256" key="11">
    <source>
        <dbReference type="SAM" id="MobiDB-lite"/>
    </source>
</evidence>
<feature type="domain" description="Methyl-accepting transducer" evidence="13">
    <location>
        <begin position="88"/>
        <end position="302"/>
    </location>
</feature>
<gene>
    <name evidence="14" type="ORF">HBA18_02600</name>
</gene>
<keyword evidence="15" id="KW-1185">Reference proteome</keyword>
<dbReference type="PRINTS" id="PR00260">
    <property type="entry name" value="CHEMTRNSDUCR"/>
</dbReference>
<evidence type="ECO:0000256" key="3">
    <source>
        <dbReference type="ARBA" id="ARBA00022481"/>
    </source>
</evidence>
<feature type="region of interest" description="Disordered" evidence="11">
    <location>
        <begin position="366"/>
        <end position="387"/>
    </location>
</feature>
<evidence type="ECO:0000256" key="1">
    <source>
        <dbReference type="ARBA" id="ARBA00004651"/>
    </source>
</evidence>
<evidence type="ECO:0000256" key="8">
    <source>
        <dbReference type="ARBA" id="ARBA00023224"/>
    </source>
</evidence>
<name>A0ABX6K1B4_SALCS</name>
<evidence type="ECO:0000256" key="2">
    <source>
        <dbReference type="ARBA" id="ARBA00022475"/>
    </source>
</evidence>
<evidence type="ECO:0000256" key="7">
    <source>
        <dbReference type="ARBA" id="ARBA00023136"/>
    </source>
</evidence>
<dbReference type="Proteomes" id="UP000501408">
    <property type="component" value="Chromosome 1"/>
</dbReference>
<evidence type="ECO:0000259" key="13">
    <source>
        <dbReference type="PROSITE" id="PS50111"/>
    </source>
</evidence>
<evidence type="ECO:0000256" key="10">
    <source>
        <dbReference type="PROSITE-ProRule" id="PRU00284"/>
    </source>
</evidence>
<dbReference type="InterPro" id="IPR004089">
    <property type="entry name" value="MCPsignal_dom"/>
</dbReference>
<evidence type="ECO:0000256" key="5">
    <source>
        <dbReference type="ARBA" id="ARBA00022692"/>
    </source>
</evidence>
<keyword evidence="4" id="KW-0145">Chemotaxis</keyword>
<dbReference type="SMART" id="SM00283">
    <property type="entry name" value="MA"/>
    <property type="match status" value="1"/>
</dbReference>
<evidence type="ECO:0000256" key="4">
    <source>
        <dbReference type="ARBA" id="ARBA00022500"/>
    </source>
</evidence>
<dbReference type="InterPro" id="IPR004090">
    <property type="entry name" value="Chemotax_Me-accpt_rcpt"/>
</dbReference>
<keyword evidence="2" id="KW-1003">Cell membrane</keyword>
<keyword evidence="8 10" id="KW-0807">Transducer</keyword>
<dbReference type="Gene3D" id="1.10.287.950">
    <property type="entry name" value="Methyl-accepting chemotaxis protein"/>
    <property type="match status" value="1"/>
</dbReference>
<evidence type="ECO:0000256" key="9">
    <source>
        <dbReference type="ARBA" id="ARBA00029447"/>
    </source>
</evidence>
<accession>A0ABX6K1B4</accession>
<evidence type="ECO:0000256" key="12">
    <source>
        <dbReference type="SAM" id="Phobius"/>
    </source>
</evidence>
<evidence type="ECO:0000256" key="6">
    <source>
        <dbReference type="ARBA" id="ARBA00022989"/>
    </source>
</evidence>
<evidence type="ECO:0000313" key="15">
    <source>
        <dbReference type="Proteomes" id="UP000501408"/>
    </source>
</evidence>
<keyword evidence="6 12" id="KW-1133">Transmembrane helix</keyword>
<dbReference type="PANTHER" id="PTHR32089">
    <property type="entry name" value="METHYL-ACCEPTING CHEMOTAXIS PROTEIN MCPB"/>
    <property type="match status" value="1"/>
</dbReference>
<dbReference type="PANTHER" id="PTHR32089:SF39">
    <property type="entry name" value="METHYL-ACCEPTING CHEMOTAXIS PROTEIN HLYB"/>
    <property type="match status" value="1"/>
</dbReference>
<dbReference type="RefSeq" id="WP_167313999.1">
    <property type="nucleotide sequence ID" value="NZ_CP050266.1"/>
</dbReference>